<evidence type="ECO:0000313" key="2">
    <source>
        <dbReference type="EMBL" id="EKX39416.1"/>
    </source>
</evidence>
<accession>L1IT31</accession>
<reference evidence="3" key="3">
    <citation type="submission" date="2015-06" db="UniProtKB">
        <authorList>
            <consortium name="EnsemblProtists"/>
        </authorList>
    </citation>
    <scope>IDENTIFICATION</scope>
</reference>
<gene>
    <name evidence="2" type="ORF">GUITHDRAFT_143420</name>
</gene>
<evidence type="ECO:0000256" key="1">
    <source>
        <dbReference type="SAM" id="MobiDB-lite"/>
    </source>
</evidence>
<evidence type="ECO:0000313" key="3">
    <source>
        <dbReference type="EnsemblProtists" id="EKX39416"/>
    </source>
</evidence>
<dbReference type="PaxDb" id="55529-EKX39416"/>
<reference evidence="4" key="2">
    <citation type="submission" date="2012-11" db="EMBL/GenBank/DDBJ databases">
        <authorList>
            <person name="Kuo A."/>
            <person name="Curtis B.A."/>
            <person name="Tanifuji G."/>
            <person name="Burki F."/>
            <person name="Gruber A."/>
            <person name="Irimia M."/>
            <person name="Maruyama S."/>
            <person name="Arias M.C."/>
            <person name="Ball S.G."/>
            <person name="Gile G.H."/>
            <person name="Hirakawa Y."/>
            <person name="Hopkins J.F."/>
            <person name="Rensing S.A."/>
            <person name="Schmutz J."/>
            <person name="Symeonidi A."/>
            <person name="Elias M."/>
            <person name="Eveleigh R.J."/>
            <person name="Herman E.K."/>
            <person name="Klute M.J."/>
            <person name="Nakayama T."/>
            <person name="Obornik M."/>
            <person name="Reyes-Prieto A."/>
            <person name="Armbrust E.V."/>
            <person name="Aves S.J."/>
            <person name="Beiko R.G."/>
            <person name="Coutinho P."/>
            <person name="Dacks J.B."/>
            <person name="Durnford D.G."/>
            <person name="Fast N.M."/>
            <person name="Green B.R."/>
            <person name="Grisdale C."/>
            <person name="Hempe F."/>
            <person name="Henrissat B."/>
            <person name="Hoppner M.P."/>
            <person name="Ishida K.-I."/>
            <person name="Kim E."/>
            <person name="Koreny L."/>
            <person name="Kroth P.G."/>
            <person name="Liu Y."/>
            <person name="Malik S.-B."/>
            <person name="Maier U.G."/>
            <person name="McRose D."/>
            <person name="Mock T."/>
            <person name="Neilson J.A."/>
            <person name="Onodera N.T."/>
            <person name="Poole A.M."/>
            <person name="Pritham E.J."/>
            <person name="Richards T.A."/>
            <person name="Rocap G."/>
            <person name="Roy S.W."/>
            <person name="Sarai C."/>
            <person name="Schaack S."/>
            <person name="Shirato S."/>
            <person name="Slamovits C.H."/>
            <person name="Spencer D.F."/>
            <person name="Suzuki S."/>
            <person name="Worden A.Z."/>
            <person name="Zauner S."/>
            <person name="Barry K."/>
            <person name="Bell C."/>
            <person name="Bharti A.K."/>
            <person name="Crow J.A."/>
            <person name="Grimwood J."/>
            <person name="Kramer R."/>
            <person name="Lindquist E."/>
            <person name="Lucas S."/>
            <person name="Salamov A."/>
            <person name="McFadden G.I."/>
            <person name="Lane C.E."/>
            <person name="Keeling P.J."/>
            <person name="Gray M.W."/>
            <person name="Grigoriev I.V."/>
            <person name="Archibald J.M."/>
        </authorList>
    </citation>
    <scope>NUCLEOTIDE SEQUENCE</scope>
    <source>
        <strain evidence="4">CCMP2712</strain>
    </source>
</reference>
<name>L1IT31_GUITC</name>
<feature type="compositionally biased region" description="Gly residues" evidence="1">
    <location>
        <begin position="192"/>
        <end position="201"/>
    </location>
</feature>
<dbReference type="KEGG" id="gtt:GUITHDRAFT_143420"/>
<evidence type="ECO:0000313" key="4">
    <source>
        <dbReference type="Proteomes" id="UP000011087"/>
    </source>
</evidence>
<proteinExistence type="predicted"/>
<dbReference type="EMBL" id="JH993039">
    <property type="protein sequence ID" value="EKX39416.1"/>
    <property type="molecule type" value="Genomic_DNA"/>
</dbReference>
<sequence length="201" mass="21968">MSLHLKLSICWYPTKCCSTSCGVNDSDIFQCSKARGWAEYYYDEHVCDCCTRRLEHREEEQEVIILEEESHVDVKEKKESNAQNERKRKREECIIIVDSEDEEQERTASQQQGVQVASNIINVELGDVQSVDSSLEVIDPDQVLLTEVSGGHGQKSAAECRSAGLPPDSPAEPEPLTGGSDAASGRRPGQSDGPGAGPGAC</sequence>
<dbReference type="GeneID" id="17296158"/>
<dbReference type="RefSeq" id="XP_005826396.1">
    <property type="nucleotide sequence ID" value="XM_005826339.1"/>
</dbReference>
<dbReference type="HOGENOM" id="CLU_1362673_0_0_1"/>
<dbReference type="AlphaFoldDB" id="L1IT31"/>
<reference evidence="2 4" key="1">
    <citation type="journal article" date="2012" name="Nature">
        <title>Algal genomes reveal evolutionary mosaicism and the fate of nucleomorphs.</title>
        <authorList>
            <consortium name="DOE Joint Genome Institute"/>
            <person name="Curtis B.A."/>
            <person name="Tanifuji G."/>
            <person name="Burki F."/>
            <person name="Gruber A."/>
            <person name="Irimia M."/>
            <person name="Maruyama S."/>
            <person name="Arias M.C."/>
            <person name="Ball S.G."/>
            <person name="Gile G.H."/>
            <person name="Hirakawa Y."/>
            <person name="Hopkins J.F."/>
            <person name="Kuo A."/>
            <person name="Rensing S.A."/>
            <person name="Schmutz J."/>
            <person name="Symeonidi A."/>
            <person name="Elias M."/>
            <person name="Eveleigh R.J."/>
            <person name="Herman E.K."/>
            <person name="Klute M.J."/>
            <person name="Nakayama T."/>
            <person name="Obornik M."/>
            <person name="Reyes-Prieto A."/>
            <person name="Armbrust E.V."/>
            <person name="Aves S.J."/>
            <person name="Beiko R.G."/>
            <person name="Coutinho P."/>
            <person name="Dacks J.B."/>
            <person name="Durnford D.G."/>
            <person name="Fast N.M."/>
            <person name="Green B.R."/>
            <person name="Grisdale C.J."/>
            <person name="Hempel F."/>
            <person name="Henrissat B."/>
            <person name="Hoppner M.P."/>
            <person name="Ishida K."/>
            <person name="Kim E."/>
            <person name="Koreny L."/>
            <person name="Kroth P.G."/>
            <person name="Liu Y."/>
            <person name="Malik S.B."/>
            <person name="Maier U.G."/>
            <person name="McRose D."/>
            <person name="Mock T."/>
            <person name="Neilson J.A."/>
            <person name="Onodera N.T."/>
            <person name="Poole A.M."/>
            <person name="Pritham E.J."/>
            <person name="Richards T.A."/>
            <person name="Rocap G."/>
            <person name="Roy S.W."/>
            <person name="Sarai C."/>
            <person name="Schaack S."/>
            <person name="Shirato S."/>
            <person name="Slamovits C.H."/>
            <person name="Spencer D.F."/>
            <person name="Suzuki S."/>
            <person name="Worden A.Z."/>
            <person name="Zauner S."/>
            <person name="Barry K."/>
            <person name="Bell C."/>
            <person name="Bharti A.K."/>
            <person name="Crow J.A."/>
            <person name="Grimwood J."/>
            <person name="Kramer R."/>
            <person name="Lindquist E."/>
            <person name="Lucas S."/>
            <person name="Salamov A."/>
            <person name="McFadden G.I."/>
            <person name="Lane C.E."/>
            <person name="Keeling P.J."/>
            <person name="Gray M.W."/>
            <person name="Grigoriev I.V."/>
            <person name="Archibald J.M."/>
        </authorList>
    </citation>
    <scope>NUCLEOTIDE SEQUENCE</scope>
    <source>
        <strain evidence="2 4">CCMP2712</strain>
    </source>
</reference>
<organism evidence="2">
    <name type="scientific">Guillardia theta (strain CCMP2712)</name>
    <name type="common">Cryptophyte</name>
    <dbReference type="NCBI Taxonomy" id="905079"/>
    <lineage>
        <taxon>Eukaryota</taxon>
        <taxon>Cryptophyceae</taxon>
        <taxon>Pyrenomonadales</taxon>
        <taxon>Geminigeraceae</taxon>
        <taxon>Guillardia</taxon>
    </lineage>
</organism>
<feature type="region of interest" description="Disordered" evidence="1">
    <location>
        <begin position="149"/>
        <end position="201"/>
    </location>
</feature>
<keyword evidence="4" id="KW-1185">Reference proteome</keyword>
<dbReference type="EnsemblProtists" id="EKX39416">
    <property type="protein sequence ID" value="EKX39416"/>
    <property type="gene ID" value="GUITHDRAFT_143420"/>
</dbReference>
<protein>
    <submittedName>
        <fullName evidence="2 3">Uncharacterized protein</fullName>
    </submittedName>
</protein>
<dbReference type="Proteomes" id="UP000011087">
    <property type="component" value="Unassembled WGS sequence"/>
</dbReference>